<proteinExistence type="predicted"/>
<dbReference type="PROSITE" id="PS51257">
    <property type="entry name" value="PROKAR_LIPOPROTEIN"/>
    <property type="match status" value="1"/>
</dbReference>
<evidence type="ECO:0000313" key="1">
    <source>
        <dbReference type="EMBL" id="MDU9003750.1"/>
    </source>
</evidence>
<organism evidence="1 2">
    <name type="scientific">Sedimentitalea todarodis</name>
    <dbReference type="NCBI Taxonomy" id="1631240"/>
    <lineage>
        <taxon>Bacteria</taxon>
        <taxon>Pseudomonadati</taxon>
        <taxon>Pseudomonadota</taxon>
        <taxon>Alphaproteobacteria</taxon>
        <taxon>Rhodobacterales</taxon>
        <taxon>Paracoccaceae</taxon>
        <taxon>Sedimentitalea</taxon>
    </lineage>
</organism>
<keyword evidence="2" id="KW-1185">Reference proteome</keyword>
<sequence>MRPVPAPFYFLLVVVLIGCETQDMVTSNAKARFASYPDSLIAALESACAGPAQTFLRPTPDAIECREYLPPEPTAAIILTYDGTTSDLPQLVIRFQTNEDTPGYLVENDVYLSVPQKSGAPLHVRQRDPRLNRVVNALYQRSGGVPEA</sequence>
<protein>
    <recommendedName>
        <fullName evidence="3">Lipoprotein</fullName>
    </recommendedName>
</protein>
<dbReference type="EMBL" id="JASMWN010000004">
    <property type="protein sequence ID" value="MDU9003750.1"/>
    <property type="molecule type" value="Genomic_DNA"/>
</dbReference>
<accession>A0ABU3VC46</accession>
<dbReference type="Proteomes" id="UP001255416">
    <property type="component" value="Unassembled WGS sequence"/>
</dbReference>
<evidence type="ECO:0008006" key="3">
    <source>
        <dbReference type="Google" id="ProtNLM"/>
    </source>
</evidence>
<reference evidence="2" key="1">
    <citation type="submission" date="2023-05" db="EMBL/GenBank/DDBJ databases">
        <title>Sedimentitalea sp. nov. JM2-8.</title>
        <authorList>
            <person name="Huang J."/>
        </authorList>
    </citation>
    <scope>NUCLEOTIDE SEQUENCE [LARGE SCALE GENOMIC DNA]</scope>
    <source>
        <strain evidence="2">KHS03</strain>
    </source>
</reference>
<evidence type="ECO:0000313" key="2">
    <source>
        <dbReference type="Proteomes" id="UP001255416"/>
    </source>
</evidence>
<name>A0ABU3VC46_9RHOB</name>
<comment type="caution">
    <text evidence="1">The sequence shown here is derived from an EMBL/GenBank/DDBJ whole genome shotgun (WGS) entry which is preliminary data.</text>
</comment>
<dbReference type="RefSeq" id="WP_316774876.1">
    <property type="nucleotide sequence ID" value="NZ_JASMWN010000004.1"/>
</dbReference>
<gene>
    <name evidence="1" type="ORF">QO231_07770</name>
</gene>